<organism evidence="6 7">
    <name type="scientific">Enhydrobacter aerosaccus</name>
    <dbReference type="NCBI Taxonomy" id="225324"/>
    <lineage>
        <taxon>Bacteria</taxon>
        <taxon>Pseudomonadati</taxon>
        <taxon>Pseudomonadota</taxon>
        <taxon>Alphaproteobacteria</taxon>
        <taxon>Hyphomicrobiales</taxon>
        <taxon>Enhydrobacter</taxon>
    </lineage>
</organism>
<evidence type="ECO:0000259" key="5">
    <source>
        <dbReference type="PROSITE" id="PS01124"/>
    </source>
</evidence>
<dbReference type="Proteomes" id="UP000190092">
    <property type="component" value="Unassembled WGS sequence"/>
</dbReference>
<evidence type="ECO:0000256" key="3">
    <source>
        <dbReference type="ARBA" id="ARBA00023163"/>
    </source>
</evidence>
<name>A0A1T4SSA9_9HYPH</name>
<feature type="domain" description="HTH araC/xylS-type" evidence="5">
    <location>
        <begin position="208"/>
        <end position="313"/>
    </location>
</feature>
<evidence type="ECO:0000256" key="1">
    <source>
        <dbReference type="ARBA" id="ARBA00023015"/>
    </source>
</evidence>
<dbReference type="GO" id="GO:0043565">
    <property type="term" value="F:sequence-specific DNA binding"/>
    <property type="evidence" value="ECO:0007669"/>
    <property type="project" value="InterPro"/>
</dbReference>
<dbReference type="InterPro" id="IPR018062">
    <property type="entry name" value="HTH_AraC-typ_CS"/>
</dbReference>
<evidence type="ECO:0000256" key="2">
    <source>
        <dbReference type="ARBA" id="ARBA00023125"/>
    </source>
</evidence>
<keyword evidence="7" id="KW-1185">Reference proteome</keyword>
<feature type="region of interest" description="Disordered" evidence="4">
    <location>
        <begin position="317"/>
        <end position="338"/>
    </location>
</feature>
<keyword evidence="2 6" id="KW-0238">DNA-binding</keyword>
<dbReference type="PANTHER" id="PTHR47893:SF1">
    <property type="entry name" value="REGULATORY PROTEIN PCHR"/>
    <property type="match status" value="1"/>
</dbReference>
<keyword evidence="3" id="KW-0804">Transcription</keyword>
<gene>
    <name evidence="6" type="ORF">SAMN02745126_05079</name>
</gene>
<evidence type="ECO:0000256" key="4">
    <source>
        <dbReference type="SAM" id="MobiDB-lite"/>
    </source>
</evidence>
<accession>A0A1T4SSA9</accession>
<dbReference type="PROSITE" id="PS00041">
    <property type="entry name" value="HTH_ARAC_FAMILY_1"/>
    <property type="match status" value="1"/>
</dbReference>
<sequence>MLRSCVSEFTDPFPLEASVRGGHVEIVVASKGHFRAQQTVVDLGRLWMQRIDENLPRIARASPSLQRAPILFHAHGNQVPTRHNGHDVSAGEIVVLGDGVLDHLWSEGPCSTAAMSLSPEDLAAAGTSIVGQELNVPRYTHLIRPAPAALARLRALHDSVMDLAKAGPSVLSHPAMAKAIEHELIWTMVSCLAGHMPAEVKPTGRRHARVIASFEEFLRQRRYEPLYLADICAGIGVSGRLLHLCCQEHFGTSPIRYLWLRRMHLVRRALLQANPGEASVTGIAVEHGFWELGRFSGQYRTLFGESPKATLRRQLADRAGRSEMRTIDADSTRRRTAE</sequence>
<dbReference type="EMBL" id="FUWJ01000009">
    <property type="protein sequence ID" value="SKA31053.1"/>
    <property type="molecule type" value="Genomic_DNA"/>
</dbReference>
<protein>
    <submittedName>
        <fullName evidence="6">AraC-type DNA-binding protein</fullName>
    </submittedName>
</protein>
<dbReference type="Pfam" id="PF12833">
    <property type="entry name" value="HTH_18"/>
    <property type="match status" value="1"/>
</dbReference>
<dbReference type="GO" id="GO:0003700">
    <property type="term" value="F:DNA-binding transcription factor activity"/>
    <property type="evidence" value="ECO:0007669"/>
    <property type="project" value="InterPro"/>
</dbReference>
<dbReference type="InterPro" id="IPR053142">
    <property type="entry name" value="PchR_regulatory_protein"/>
</dbReference>
<reference evidence="7" key="1">
    <citation type="submission" date="2017-02" db="EMBL/GenBank/DDBJ databases">
        <authorList>
            <person name="Varghese N."/>
            <person name="Submissions S."/>
        </authorList>
    </citation>
    <scope>NUCLEOTIDE SEQUENCE [LARGE SCALE GENOMIC DNA]</scope>
    <source>
        <strain evidence="7">ATCC 27094</strain>
    </source>
</reference>
<proteinExistence type="predicted"/>
<dbReference type="AlphaFoldDB" id="A0A1T4SSA9"/>
<evidence type="ECO:0000313" key="6">
    <source>
        <dbReference type="EMBL" id="SKA31053.1"/>
    </source>
</evidence>
<dbReference type="Gene3D" id="1.10.10.60">
    <property type="entry name" value="Homeodomain-like"/>
    <property type="match status" value="1"/>
</dbReference>
<evidence type="ECO:0000313" key="7">
    <source>
        <dbReference type="Proteomes" id="UP000190092"/>
    </source>
</evidence>
<dbReference type="InterPro" id="IPR018060">
    <property type="entry name" value="HTH_AraC"/>
</dbReference>
<keyword evidence="1" id="KW-0805">Transcription regulation</keyword>
<dbReference type="PANTHER" id="PTHR47893">
    <property type="entry name" value="REGULATORY PROTEIN PCHR"/>
    <property type="match status" value="1"/>
</dbReference>
<dbReference type="SMART" id="SM00342">
    <property type="entry name" value="HTH_ARAC"/>
    <property type="match status" value="1"/>
</dbReference>
<dbReference type="PROSITE" id="PS01124">
    <property type="entry name" value="HTH_ARAC_FAMILY_2"/>
    <property type="match status" value="1"/>
</dbReference>
<dbReference type="STRING" id="225324.SAMN02745126_05079"/>